<evidence type="ECO:0000313" key="12">
    <source>
        <dbReference type="Proteomes" id="UP000006643"/>
    </source>
</evidence>
<dbReference type="Gene3D" id="3.40.50.150">
    <property type="entry name" value="Vaccinia Virus protein VP39"/>
    <property type="match status" value="2"/>
</dbReference>
<dbReference type="PROSITE" id="PS51257">
    <property type="entry name" value="PROKAR_LIPOPROTEIN"/>
    <property type="match status" value="1"/>
</dbReference>
<evidence type="ECO:0000313" key="11">
    <source>
        <dbReference type="EMBL" id="EEY63550.1"/>
    </source>
</evidence>
<evidence type="ECO:0000256" key="3">
    <source>
        <dbReference type="ARBA" id="ARBA00022603"/>
    </source>
</evidence>
<comment type="catalytic activity">
    <reaction evidence="8">
        <text>N-methylethanolamine phosphate + S-adenosyl-L-methionine = N,N-dimethylethanolamine phosphate + S-adenosyl-L-homocysteine + H(+)</text>
        <dbReference type="Rhea" id="RHEA:25321"/>
        <dbReference type="ChEBI" id="CHEBI:15378"/>
        <dbReference type="ChEBI" id="CHEBI:57781"/>
        <dbReference type="ChEBI" id="CHEBI:57856"/>
        <dbReference type="ChEBI" id="CHEBI:58641"/>
        <dbReference type="ChEBI" id="CHEBI:59789"/>
        <dbReference type="EC" id="2.1.1.103"/>
    </reaction>
    <physiologicalReaction direction="left-to-right" evidence="8">
        <dbReference type="Rhea" id="RHEA:25322"/>
    </physiologicalReaction>
</comment>
<proteinExistence type="predicted"/>
<organism evidence="11 12">
    <name type="scientific">Phytophthora infestans (strain T30-4)</name>
    <name type="common">Potato late blight agent</name>
    <dbReference type="NCBI Taxonomy" id="403677"/>
    <lineage>
        <taxon>Eukaryota</taxon>
        <taxon>Sar</taxon>
        <taxon>Stramenopiles</taxon>
        <taxon>Oomycota</taxon>
        <taxon>Peronosporomycetes</taxon>
        <taxon>Peronosporales</taxon>
        <taxon>Peronosporaceae</taxon>
        <taxon>Phytophthora</taxon>
    </lineage>
</organism>
<dbReference type="EMBL" id="DS028156">
    <property type="protein sequence ID" value="EEY63550.1"/>
    <property type="molecule type" value="Genomic_DNA"/>
</dbReference>
<keyword evidence="4" id="KW-0808">Transferase</keyword>
<dbReference type="RefSeq" id="XP_002898137.1">
    <property type="nucleotide sequence ID" value="XM_002898091.1"/>
</dbReference>
<evidence type="ECO:0000259" key="10">
    <source>
        <dbReference type="Pfam" id="PF13847"/>
    </source>
</evidence>
<dbReference type="VEuPathDB" id="FungiDB:PITG_15904"/>
<gene>
    <name evidence="11" type="ORF">PITG_15904</name>
</gene>
<dbReference type="Pfam" id="PF13847">
    <property type="entry name" value="Methyltransf_31"/>
    <property type="match status" value="1"/>
</dbReference>
<accession>D0NS09</accession>
<dbReference type="InterPro" id="IPR025714">
    <property type="entry name" value="Methyltranfer_dom"/>
</dbReference>
<dbReference type="EC" id="2.1.1.103" evidence="5"/>
<dbReference type="PANTHER" id="PTHR44307:SF2">
    <property type="entry name" value="PHOSPHOETHANOLAMINE METHYLTRANSFERASE ISOFORM X1"/>
    <property type="match status" value="1"/>
</dbReference>
<feature type="domain" description="Methyltransferase" evidence="9">
    <location>
        <begin position="93"/>
        <end position="186"/>
    </location>
</feature>
<evidence type="ECO:0000256" key="8">
    <source>
        <dbReference type="ARBA" id="ARBA00047841"/>
    </source>
</evidence>
<dbReference type="eggNOG" id="KOG1269">
    <property type="taxonomic scope" value="Eukaryota"/>
</dbReference>
<dbReference type="GO" id="GO:0032259">
    <property type="term" value="P:methylation"/>
    <property type="evidence" value="ECO:0007669"/>
    <property type="project" value="UniProtKB-KW"/>
</dbReference>
<dbReference type="InterPro" id="IPR029063">
    <property type="entry name" value="SAM-dependent_MTases_sf"/>
</dbReference>
<dbReference type="HOGENOM" id="CLU_029163_0_0_1"/>
<evidence type="ECO:0000256" key="7">
    <source>
        <dbReference type="ARBA" id="ARBA00047622"/>
    </source>
</evidence>
<dbReference type="InParanoid" id="D0NS09"/>
<comment type="catalytic activity">
    <reaction evidence="7">
        <text>phosphoethanolamine + S-adenosyl-L-methionine = N-methylethanolamine phosphate + S-adenosyl-L-homocysteine + H(+)</text>
        <dbReference type="Rhea" id="RHEA:20365"/>
        <dbReference type="ChEBI" id="CHEBI:15378"/>
        <dbReference type="ChEBI" id="CHEBI:57781"/>
        <dbReference type="ChEBI" id="CHEBI:57856"/>
        <dbReference type="ChEBI" id="CHEBI:58190"/>
        <dbReference type="ChEBI" id="CHEBI:59789"/>
        <dbReference type="EC" id="2.1.1.103"/>
    </reaction>
    <physiologicalReaction direction="left-to-right" evidence="7">
        <dbReference type="Rhea" id="RHEA:20366"/>
    </physiologicalReaction>
</comment>
<feature type="domain" description="Methyltransferase" evidence="10">
    <location>
        <begin position="320"/>
        <end position="429"/>
    </location>
</feature>
<evidence type="ECO:0000256" key="2">
    <source>
        <dbReference type="ARBA" id="ARBA00005189"/>
    </source>
</evidence>
<reference evidence="12" key="1">
    <citation type="journal article" date="2009" name="Nature">
        <title>Genome sequence and analysis of the Irish potato famine pathogen Phytophthora infestans.</title>
        <authorList>
            <consortium name="The Broad Institute Genome Sequencing Platform"/>
            <person name="Haas B.J."/>
            <person name="Kamoun S."/>
            <person name="Zody M.C."/>
            <person name="Jiang R.H."/>
            <person name="Handsaker R.E."/>
            <person name="Cano L.M."/>
            <person name="Grabherr M."/>
            <person name="Kodira C.D."/>
            <person name="Raffaele S."/>
            <person name="Torto-Alalibo T."/>
            <person name="Bozkurt T.O."/>
            <person name="Ah-Fong A.M."/>
            <person name="Alvarado L."/>
            <person name="Anderson V.L."/>
            <person name="Armstrong M.R."/>
            <person name="Avrova A."/>
            <person name="Baxter L."/>
            <person name="Beynon J."/>
            <person name="Boevink P.C."/>
            <person name="Bollmann S.R."/>
            <person name="Bos J.I."/>
            <person name="Bulone V."/>
            <person name="Cai G."/>
            <person name="Cakir C."/>
            <person name="Carrington J.C."/>
            <person name="Chawner M."/>
            <person name="Conti L."/>
            <person name="Costanzo S."/>
            <person name="Ewan R."/>
            <person name="Fahlgren N."/>
            <person name="Fischbach M.A."/>
            <person name="Fugelstad J."/>
            <person name="Gilroy E.M."/>
            <person name="Gnerre S."/>
            <person name="Green P.J."/>
            <person name="Grenville-Briggs L.J."/>
            <person name="Griffith J."/>
            <person name="Grunwald N.J."/>
            <person name="Horn K."/>
            <person name="Horner N.R."/>
            <person name="Hu C.H."/>
            <person name="Huitema E."/>
            <person name="Jeong D.H."/>
            <person name="Jones A.M."/>
            <person name="Jones J.D."/>
            <person name="Jones R.W."/>
            <person name="Karlsson E.K."/>
            <person name="Kunjeti S.G."/>
            <person name="Lamour K."/>
            <person name="Liu Z."/>
            <person name="Ma L."/>
            <person name="Maclean D."/>
            <person name="Chibucos M.C."/>
            <person name="McDonald H."/>
            <person name="McWalters J."/>
            <person name="Meijer H.J."/>
            <person name="Morgan W."/>
            <person name="Morris P.F."/>
            <person name="Munro C.A."/>
            <person name="O'Neill K."/>
            <person name="Ospina-Giraldo M."/>
            <person name="Pinzon A."/>
            <person name="Pritchard L."/>
            <person name="Ramsahoye B."/>
            <person name="Ren Q."/>
            <person name="Restrepo S."/>
            <person name="Roy S."/>
            <person name="Sadanandom A."/>
            <person name="Savidor A."/>
            <person name="Schornack S."/>
            <person name="Schwartz D.C."/>
            <person name="Schumann U.D."/>
            <person name="Schwessinger B."/>
            <person name="Seyer L."/>
            <person name="Sharpe T."/>
            <person name="Silvar C."/>
            <person name="Song J."/>
            <person name="Studholme D.J."/>
            <person name="Sykes S."/>
            <person name="Thines M."/>
            <person name="van de Vondervoort P.J."/>
            <person name="Phuntumart V."/>
            <person name="Wawra S."/>
            <person name="Weide R."/>
            <person name="Win J."/>
            <person name="Young C."/>
            <person name="Zhou S."/>
            <person name="Fry W."/>
            <person name="Meyers B.C."/>
            <person name="van West P."/>
            <person name="Ristaino J."/>
            <person name="Govers F."/>
            <person name="Birch P.R."/>
            <person name="Whisson S.C."/>
            <person name="Judelson H.S."/>
            <person name="Nusbaum C."/>
        </authorList>
    </citation>
    <scope>NUCLEOTIDE SEQUENCE [LARGE SCALE GENOMIC DNA]</scope>
    <source>
        <strain evidence="12">T30-4</strain>
    </source>
</reference>
<dbReference type="FunCoup" id="D0NS09">
    <property type="interactions" value="16"/>
</dbReference>
<dbReference type="Pfam" id="PF13649">
    <property type="entry name" value="Methyltransf_25"/>
    <property type="match status" value="1"/>
</dbReference>
<comment type="pathway">
    <text evidence="1">Phospholipid metabolism; phosphatidylcholine biosynthesis.</text>
</comment>
<sequence length="531" mass="59644">MRRFQIQVAPAAVASCMLTSFSNLTPRAQATATEKSNAKNMPVARELMKAYWEGHSSSATVETMMLDSHAKTLTELELPEILNKAPCLENKDVLELAAGIGRYTSVIATKAKSVTAVEFIEDFIKVNADNNGHLGNIKFLCKDVVNLEAEPNSFDVIFSNWILMYMEDEEVKAFAKKAVKWLRPGGKLFFRESCFKQSGDFERSPNPTHYRHPGFYIGAFGSVVSKEENRDLGYFNLESSGSVAVYRKIKKNNGQVYFSYTKAIKEGSSEEDVATFQKFLDEQQYSNQSITRYEKIFGEGYVSTGGQTTTTEFVEKLNLQPGERVLDVGCGIGGGDFYMARQFGVSVVGIDLSTNMVHRALETSMKDPSVDVEFEICDATKKEFADASFDVVYSRDTILHIEDKEALFAKFFRWLKPGGRVLISDYCQGEQEPSDRFKAYVAGRGYYLLSPSQYGRVLESVGFTSVQAEDRTEQFVGVLKDELTRTLAQKDQFVAETSESDFKYIVDGWEAKIVRCGEGDQKWGLFYGKKE</sequence>
<dbReference type="OrthoDB" id="8300214at2759"/>
<evidence type="ECO:0000256" key="4">
    <source>
        <dbReference type="ARBA" id="ARBA00022679"/>
    </source>
</evidence>
<dbReference type="AlphaFoldDB" id="D0NS09"/>
<dbReference type="Proteomes" id="UP000006643">
    <property type="component" value="Unassembled WGS sequence"/>
</dbReference>
<evidence type="ECO:0000256" key="6">
    <source>
        <dbReference type="ARBA" id="ARBA00047619"/>
    </source>
</evidence>
<dbReference type="SUPFAM" id="SSF53335">
    <property type="entry name" value="S-adenosyl-L-methionine-dependent methyltransferases"/>
    <property type="match status" value="2"/>
</dbReference>
<protein>
    <recommendedName>
        <fullName evidence="5">phosphoethanolamine N-methyltransferase</fullName>
        <ecNumber evidence="5">2.1.1.103</ecNumber>
    </recommendedName>
</protein>
<keyword evidence="12" id="KW-1185">Reference proteome</keyword>
<dbReference type="GO" id="GO:0000234">
    <property type="term" value="F:phosphoethanolamine N-methyltransferase activity"/>
    <property type="evidence" value="ECO:0007669"/>
    <property type="project" value="UniProtKB-EC"/>
</dbReference>
<dbReference type="PANTHER" id="PTHR44307">
    <property type="entry name" value="PHOSPHOETHANOLAMINE METHYLTRANSFERASE"/>
    <property type="match status" value="1"/>
</dbReference>
<evidence type="ECO:0000256" key="5">
    <source>
        <dbReference type="ARBA" id="ARBA00035674"/>
    </source>
</evidence>
<keyword evidence="3" id="KW-0489">Methyltransferase</keyword>
<evidence type="ECO:0000259" key="9">
    <source>
        <dbReference type="Pfam" id="PF13649"/>
    </source>
</evidence>
<dbReference type="KEGG" id="pif:PITG_15904"/>
<dbReference type="InterPro" id="IPR041698">
    <property type="entry name" value="Methyltransf_25"/>
</dbReference>
<dbReference type="OMA" id="VGRMVKW"/>
<evidence type="ECO:0000256" key="1">
    <source>
        <dbReference type="ARBA" id="ARBA00004969"/>
    </source>
</evidence>
<dbReference type="GeneID" id="9475693"/>
<comment type="pathway">
    <text evidence="2">Lipid metabolism.</text>
</comment>
<name>D0NS09_PHYIT</name>
<dbReference type="STRING" id="403677.D0NS09"/>
<comment type="catalytic activity">
    <reaction evidence="6">
        <text>N,N-dimethylethanolamine phosphate + S-adenosyl-L-methionine = phosphocholine + S-adenosyl-L-homocysteine + H(+)</text>
        <dbReference type="Rhea" id="RHEA:25325"/>
        <dbReference type="ChEBI" id="CHEBI:15378"/>
        <dbReference type="ChEBI" id="CHEBI:57856"/>
        <dbReference type="ChEBI" id="CHEBI:58641"/>
        <dbReference type="ChEBI" id="CHEBI:59789"/>
        <dbReference type="ChEBI" id="CHEBI:295975"/>
        <dbReference type="EC" id="2.1.1.103"/>
    </reaction>
    <physiologicalReaction direction="left-to-right" evidence="6">
        <dbReference type="Rhea" id="RHEA:25326"/>
    </physiologicalReaction>
</comment>
<dbReference type="CDD" id="cd02440">
    <property type="entry name" value="AdoMet_MTases"/>
    <property type="match status" value="2"/>
</dbReference>